<dbReference type="AlphaFoldDB" id="A0A291HLB7"/>
<gene>
    <name evidence="1" type="ORF">AN401_02650</name>
</gene>
<organism evidence="1 2">
    <name type="scientific">Zobellella denitrificans</name>
    <dbReference type="NCBI Taxonomy" id="347534"/>
    <lineage>
        <taxon>Bacteria</taxon>
        <taxon>Pseudomonadati</taxon>
        <taxon>Pseudomonadota</taxon>
        <taxon>Gammaproteobacteria</taxon>
        <taxon>Aeromonadales</taxon>
        <taxon>Aeromonadaceae</taxon>
        <taxon>Zobellella</taxon>
    </lineage>
</organism>
<dbReference type="RefSeq" id="WP_096778469.1">
    <property type="nucleotide sequence ID" value="NZ_CP012621.1"/>
</dbReference>
<dbReference type="KEGG" id="zdf:AN401_02650"/>
<accession>A0A291HLB7</accession>
<dbReference type="EMBL" id="CP012621">
    <property type="protein sequence ID" value="ATG72892.1"/>
    <property type="molecule type" value="Genomic_DNA"/>
</dbReference>
<evidence type="ECO:0000313" key="2">
    <source>
        <dbReference type="Proteomes" id="UP000217763"/>
    </source>
</evidence>
<keyword evidence="2" id="KW-1185">Reference proteome</keyword>
<evidence type="ECO:0000313" key="1">
    <source>
        <dbReference type="EMBL" id="ATG72892.1"/>
    </source>
</evidence>
<dbReference type="Proteomes" id="UP000217763">
    <property type="component" value="Chromosome"/>
</dbReference>
<sequence length="92" mass="10425">MTEHDLFRRFYGIARATAGKRYGDEIFSEEKELMTAAEAARQGFSNYQILRARHAAAITLDERAVPAREPSRHSAAIQLAVHSFGRVRRCFA</sequence>
<proteinExistence type="predicted"/>
<reference evidence="2" key="1">
    <citation type="submission" date="2015-09" db="EMBL/GenBank/DDBJ databases">
        <authorList>
            <person name="Shao Z."/>
            <person name="Wang L."/>
        </authorList>
    </citation>
    <scope>NUCLEOTIDE SEQUENCE [LARGE SCALE GENOMIC DNA]</scope>
    <source>
        <strain evidence="2">F13-1</strain>
    </source>
</reference>
<protein>
    <submittedName>
        <fullName evidence="1">Uncharacterized protein</fullName>
    </submittedName>
</protein>
<name>A0A291HLB7_9GAMM</name>